<comment type="caution">
    <text evidence="2">The sequence shown here is derived from an EMBL/GenBank/DDBJ whole genome shotgun (WGS) entry which is preliminary data.</text>
</comment>
<dbReference type="EMBL" id="ABDG02000014">
    <property type="protein sequence ID" value="EHK50295.1"/>
    <property type="molecule type" value="Genomic_DNA"/>
</dbReference>
<organism evidence="2 3">
    <name type="scientific">Hypocrea atroviridis (strain ATCC 20476 / IMI 206040)</name>
    <name type="common">Trichoderma atroviride</name>
    <dbReference type="NCBI Taxonomy" id="452589"/>
    <lineage>
        <taxon>Eukaryota</taxon>
        <taxon>Fungi</taxon>
        <taxon>Dikarya</taxon>
        <taxon>Ascomycota</taxon>
        <taxon>Pezizomycotina</taxon>
        <taxon>Sordariomycetes</taxon>
        <taxon>Hypocreomycetidae</taxon>
        <taxon>Hypocreales</taxon>
        <taxon>Hypocreaceae</taxon>
        <taxon>Trichoderma</taxon>
    </lineage>
</organism>
<accession>G9NG84</accession>
<protein>
    <submittedName>
        <fullName evidence="2">Uncharacterized protein</fullName>
    </submittedName>
</protein>
<keyword evidence="1" id="KW-0472">Membrane</keyword>
<evidence type="ECO:0000256" key="1">
    <source>
        <dbReference type="SAM" id="Phobius"/>
    </source>
</evidence>
<proteinExistence type="predicted"/>
<evidence type="ECO:0000313" key="2">
    <source>
        <dbReference type="EMBL" id="EHK50295.1"/>
    </source>
</evidence>
<keyword evidence="3" id="KW-1185">Reference proteome</keyword>
<reference evidence="2 3" key="1">
    <citation type="journal article" date="2011" name="Genome Biol.">
        <title>Comparative genome sequence analysis underscores mycoparasitism as the ancestral life style of Trichoderma.</title>
        <authorList>
            <person name="Kubicek C.P."/>
            <person name="Herrera-Estrella A."/>
            <person name="Seidl-Seiboth V."/>
            <person name="Martinez D.A."/>
            <person name="Druzhinina I.S."/>
            <person name="Thon M."/>
            <person name="Zeilinger S."/>
            <person name="Casas-Flores S."/>
            <person name="Horwitz B.A."/>
            <person name="Mukherjee P.K."/>
            <person name="Mukherjee M."/>
            <person name="Kredics L."/>
            <person name="Alcaraz L.D."/>
            <person name="Aerts A."/>
            <person name="Antal Z."/>
            <person name="Atanasova L."/>
            <person name="Cervantes-Badillo M.G."/>
            <person name="Challacombe J."/>
            <person name="Chertkov O."/>
            <person name="McCluskey K."/>
            <person name="Coulpier F."/>
            <person name="Deshpande N."/>
            <person name="von Doehren H."/>
            <person name="Ebbole D.J."/>
            <person name="Esquivel-Naranjo E.U."/>
            <person name="Fekete E."/>
            <person name="Flipphi M."/>
            <person name="Glaser F."/>
            <person name="Gomez-Rodriguez E.Y."/>
            <person name="Gruber S."/>
            <person name="Han C."/>
            <person name="Henrissat B."/>
            <person name="Hermosa R."/>
            <person name="Hernandez-Onate M."/>
            <person name="Karaffa L."/>
            <person name="Kosti I."/>
            <person name="Le Crom S."/>
            <person name="Lindquist E."/>
            <person name="Lucas S."/>
            <person name="Luebeck M."/>
            <person name="Luebeck P.S."/>
            <person name="Margeot A."/>
            <person name="Metz B."/>
            <person name="Misra M."/>
            <person name="Nevalainen H."/>
            <person name="Omann M."/>
            <person name="Packer N."/>
            <person name="Perrone G."/>
            <person name="Uresti-Rivera E.E."/>
            <person name="Salamov A."/>
            <person name="Schmoll M."/>
            <person name="Seiboth B."/>
            <person name="Shapiro H."/>
            <person name="Sukno S."/>
            <person name="Tamayo-Ramos J.A."/>
            <person name="Tisch D."/>
            <person name="Wiest A."/>
            <person name="Wilkinson H.H."/>
            <person name="Zhang M."/>
            <person name="Coutinho P.M."/>
            <person name="Kenerley C.M."/>
            <person name="Monte E."/>
            <person name="Baker S.E."/>
            <person name="Grigoriev I.V."/>
        </authorList>
    </citation>
    <scope>NUCLEOTIDE SEQUENCE [LARGE SCALE GENOMIC DNA]</scope>
    <source>
        <strain evidence="3">ATCC 20476 / IMI 206040</strain>
    </source>
</reference>
<evidence type="ECO:0000313" key="3">
    <source>
        <dbReference type="Proteomes" id="UP000005426"/>
    </source>
</evidence>
<keyword evidence="1" id="KW-1133">Transmembrane helix</keyword>
<feature type="non-terminal residue" evidence="2">
    <location>
        <position position="108"/>
    </location>
</feature>
<name>G9NG84_HYPAI</name>
<feature type="transmembrane region" description="Helical" evidence="1">
    <location>
        <begin position="16"/>
        <end position="40"/>
    </location>
</feature>
<dbReference type="HOGENOM" id="CLU_2203217_0_0_1"/>
<sequence length="108" mass="12031">MWIAARSDQRTKFSSALMWIIGSLCRFTFSPLVATMYVILTRCSSDSLSSSNNRCNRKSIVSKYSFRFGRPFASFYRLGPFIIVTICSREPGNVSSRPEGILAGSSPS</sequence>
<keyword evidence="1" id="KW-0812">Transmembrane</keyword>
<dbReference type="Proteomes" id="UP000005426">
    <property type="component" value="Unassembled WGS sequence"/>
</dbReference>
<dbReference type="AlphaFoldDB" id="G9NG84"/>
<gene>
    <name evidence="2" type="ORF">TRIATDRAFT_254470</name>
</gene>